<dbReference type="InterPro" id="IPR023267">
    <property type="entry name" value="RCMT"/>
</dbReference>
<dbReference type="Gene3D" id="3.40.50.150">
    <property type="entry name" value="Vaccinia Virus protein VP39"/>
    <property type="match status" value="1"/>
</dbReference>
<evidence type="ECO:0000256" key="13">
    <source>
        <dbReference type="ARBA" id="ARBA00047283"/>
    </source>
</evidence>
<dbReference type="NCBIfam" id="TIGR00563">
    <property type="entry name" value="rsmB"/>
    <property type="match status" value="1"/>
</dbReference>
<dbReference type="InterPro" id="IPR035926">
    <property type="entry name" value="NusB-like_sf"/>
</dbReference>
<evidence type="ECO:0000256" key="9">
    <source>
        <dbReference type="ARBA" id="ARBA00022691"/>
    </source>
</evidence>
<dbReference type="GO" id="GO:0003723">
    <property type="term" value="F:RNA binding"/>
    <property type="evidence" value="ECO:0007669"/>
    <property type="project" value="UniProtKB-UniRule"/>
</dbReference>
<evidence type="ECO:0000313" key="16">
    <source>
        <dbReference type="EMBL" id="AUI71417.1"/>
    </source>
</evidence>
<dbReference type="InterPro" id="IPR054728">
    <property type="entry name" value="RsmB-like_ferredoxin"/>
</dbReference>
<dbReference type="FunFam" id="1.10.940.10:FF:000006">
    <property type="entry name" value="16S rRNA (Cytosine(967)-C(5))-methyltransferase RsmB"/>
    <property type="match status" value="1"/>
</dbReference>
<reference evidence="16 17" key="1">
    <citation type="submission" date="2016-12" db="EMBL/GenBank/DDBJ databases">
        <title>The whole genome sequencing and assembly of Lactobacillus alimentarius DSM 20249T strain.</title>
        <authorList>
            <person name="Lee Y.-J."/>
            <person name="Yi H."/>
            <person name="Bahn Y.-S."/>
            <person name="Kim J.F."/>
            <person name="Lee D.-W."/>
        </authorList>
    </citation>
    <scope>NUCLEOTIDE SEQUENCE [LARGE SCALE GENOMIC DNA]</scope>
    <source>
        <strain evidence="16 17">DSM 20249</strain>
    </source>
</reference>
<dbReference type="PANTHER" id="PTHR22807">
    <property type="entry name" value="NOP2 YEAST -RELATED NOL1/NOP2/FMU SUN DOMAIN-CONTAINING"/>
    <property type="match status" value="1"/>
</dbReference>
<evidence type="ECO:0000256" key="6">
    <source>
        <dbReference type="ARBA" id="ARBA00022552"/>
    </source>
</evidence>
<evidence type="ECO:0000256" key="1">
    <source>
        <dbReference type="ARBA" id="ARBA00002724"/>
    </source>
</evidence>
<evidence type="ECO:0000256" key="12">
    <source>
        <dbReference type="ARBA" id="ARBA00031088"/>
    </source>
</evidence>
<keyword evidence="17" id="KW-1185">Reference proteome</keyword>
<comment type="similarity">
    <text evidence="3 14">Belongs to the class I-like SAM-binding methyltransferase superfamily. RsmB/NOP family.</text>
</comment>
<keyword evidence="7 14" id="KW-0489">Methyltransferase</keyword>
<keyword evidence="10 14" id="KW-0694">RNA-binding</keyword>
<name>A0A2K9HI88_9LACO</name>
<feature type="binding site" evidence="14">
    <location>
        <position position="281"/>
    </location>
    <ligand>
        <name>S-adenosyl-L-methionine</name>
        <dbReference type="ChEBI" id="CHEBI:59789"/>
    </ligand>
</feature>
<comment type="subcellular location">
    <subcellularLocation>
        <location evidence="2">Cytoplasm</location>
    </subcellularLocation>
</comment>
<dbReference type="InterPro" id="IPR018314">
    <property type="entry name" value="RsmB/NOL1/NOP2-like_CS"/>
</dbReference>
<evidence type="ECO:0000256" key="5">
    <source>
        <dbReference type="ARBA" id="ARBA00022490"/>
    </source>
</evidence>
<evidence type="ECO:0000256" key="11">
    <source>
        <dbReference type="ARBA" id="ARBA00030399"/>
    </source>
</evidence>
<dbReference type="FunFam" id="3.40.50.150:FF:000022">
    <property type="entry name" value="Ribosomal RNA small subunit methyltransferase B"/>
    <property type="match status" value="1"/>
</dbReference>
<feature type="binding site" evidence="14">
    <location>
        <position position="309"/>
    </location>
    <ligand>
        <name>S-adenosyl-L-methionine</name>
        <dbReference type="ChEBI" id="CHEBI:59789"/>
    </ligand>
</feature>
<gene>
    <name evidence="16" type="ORF">LA20249_04055</name>
</gene>
<dbReference type="PROSITE" id="PS51686">
    <property type="entry name" value="SAM_MT_RSMB_NOP"/>
    <property type="match status" value="1"/>
</dbReference>
<dbReference type="InterPro" id="IPR029063">
    <property type="entry name" value="SAM-dependent_MTases_sf"/>
</dbReference>
<dbReference type="OrthoDB" id="9810297at2"/>
<comment type="function">
    <text evidence="1">Specifically methylates the cytosine at position 967 (m5C967) of 16S rRNA.</text>
</comment>
<dbReference type="AlphaFoldDB" id="A0A2K9HI88"/>
<organism evidence="16 17">
    <name type="scientific">Companilactobacillus alimentarius DSM 20249</name>
    <dbReference type="NCBI Taxonomy" id="1423720"/>
    <lineage>
        <taxon>Bacteria</taxon>
        <taxon>Bacillati</taxon>
        <taxon>Bacillota</taxon>
        <taxon>Bacilli</taxon>
        <taxon>Lactobacillales</taxon>
        <taxon>Lactobacillaceae</taxon>
        <taxon>Companilactobacillus</taxon>
    </lineage>
</organism>
<feature type="binding site" evidence="14">
    <location>
        <begin position="258"/>
        <end position="264"/>
    </location>
    <ligand>
        <name>S-adenosyl-L-methionine</name>
        <dbReference type="ChEBI" id="CHEBI:59789"/>
    </ligand>
</feature>
<dbReference type="PANTHER" id="PTHR22807:SF53">
    <property type="entry name" value="RIBOSOMAL RNA SMALL SUBUNIT METHYLTRANSFERASE B-RELATED"/>
    <property type="match status" value="1"/>
</dbReference>
<comment type="catalytic activity">
    <reaction evidence="13">
        <text>cytidine(967) in 16S rRNA + S-adenosyl-L-methionine = 5-methylcytidine(967) in 16S rRNA + S-adenosyl-L-homocysteine + H(+)</text>
        <dbReference type="Rhea" id="RHEA:42748"/>
        <dbReference type="Rhea" id="RHEA-COMP:10219"/>
        <dbReference type="Rhea" id="RHEA-COMP:10220"/>
        <dbReference type="ChEBI" id="CHEBI:15378"/>
        <dbReference type="ChEBI" id="CHEBI:57856"/>
        <dbReference type="ChEBI" id="CHEBI:59789"/>
        <dbReference type="ChEBI" id="CHEBI:74483"/>
        <dbReference type="ChEBI" id="CHEBI:82748"/>
        <dbReference type="EC" id="2.1.1.176"/>
    </reaction>
</comment>
<dbReference type="PRINTS" id="PR02008">
    <property type="entry name" value="RCMTFAMILY"/>
</dbReference>
<evidence type="ECO:0000256" key="10">
    <source>
        <dbReference type="ARBA" id="ARBA00022884"/>
    </source>
</evidence>
<evidence type="ECO:0000259" key="15">
    <source>
        <dbReference type="PROSITE" id="PS51686"/>
    </source>
</evidence>
<dbReference type="EC" id="2.1.1.176" evidence="4"/>
<evidence type="ECO:0000313" key="17">
    <source>
        <dbReference type="Proteomes" id="UP000234653"/>
    </source>
</evidence>
<dbReference type="SUPFAM" id="SSF48013">
    <property type="entry name" value="NusB-like"/>
    <property type="match status" value="1"/>
</dbReference>
<evidence type="ECO:0000256" key="8">
    <source>
        <dbReference type="ARBA" id="ARBA00022679"/>
    </source>
</evidence>
<keyword evidence="5" id="KW-0963">Cytoplasm</keyword>
<dbReference type="RefSeq" id="WP_057740114.1">
    <property type="nucleotide sequence ID" value="NZ_AZDQ01000045.1"/>
</dbReference>
<dbReference type="Proteomes" id="UP000234653">
    <property type="component" value="Chromosome"/>
</dbReference>
<evidence type="ECO:0000256" key="14">
    <source>
        <dbReference type="PROSITE-ProRule" id="PRU01023"/>
    </source>
</evidence>
<dbReference type="NCBIfam" id="NF011494">
    <property type="entry name" value="PRK14902.1"/>
    <property type="match status" value="1"/>
</dbReference>
<feature type="domain" description="SAM-dependent MTase RsmB/NOP-type" evidence="15">
    <location>
        <begin position="169"/>
        <end position="441"/>
    </location>
</feature>
<dbReference type="STRING" id="1423720.FC67_GL002095"/>
<keyword evidence="6" id="KW-0698">rRNA processing</keyword>
<dbReference type="EMBL" id="CP018867">
    <property type="protein sequence ID" value="AUI71417.1"/>
    <property type="molecule type" value="Genomic_DNA"/>
</dbReference>
<keyword evidence="8 14" id="KW-0808">Transferase</keyword>
<keyword evidence="9 14" id="KW-0949">S-adenosyl-L-methionine</keyword>
<accession>A0A2K9HI88</accession>
<evidence type="ECO:0000256" key="2">
    <source>
        <dbReference type="ARBA" id="ARBA00004496"/>
    </source>
</evidence>
<dbReference type="InterPro" id="IPR001678">
    <property type="entry name" value="MeTrfase_RsmB-F_NOP2_dom"/>
</dbReference>
<dbReference type="GO" id="GO:0006355">
    <property type="term" value="P:regulation of DNA-templated transcription"/>
    <property type="evidence" value="ECO:0007669"/>
    <property type="project" value="InterPro"/>
</dbReference>
<dbReference type="SUPFAM" id="SSF53335">
    <property type="entry name" value="S-adenosyl-L-methionine-dependent methyltransferases"/>
    <property type="match status" value="1"/>
</dbReference>
<dbReference type="InterPro" id="IPR004573">
    <property type="entry name" value="rRNA_ssu_MeTfrase_B"/>
</dbReference>
<dbReference type="InterPro" id="IPR006027">
    <property type="entry name" value="NusB_RsmB_TIM44"/>
</dbReference>
<feature type="active site" description="Nucleophile" evidence="14">
    <location>
        <position position="380"/>
    </location>
</feature>
<sequence>MKNNPRALAVIALTRVFQNKAYSNIEINNLLQNSDLSDADSRLMTNIVYGVIQHKYVLEYQLKPYLQDKDKKVELWLDLLLMSAIYQLQFLDKIPAHAVLNESTEIAKQKAGRGAGNLVNAVLRNYQRHGYKELPKSDSVYDLSLRNSVPRWLVDLFIDQQGKAKAKEILGSINQPSHISIRVNTNKTTVADLKEILDKKGFDVSPSKISSVGLICKSGNLVDTQEFRDGLYTIQDESSMLVAPALDIKPDSKVLDACSAPGGKTTHIASYLKDGEVVALDIHKHKTKLVRDNGQRMGYGDIISTGAVDARKAKDLLNTKFDRILVDAPCSGLGLMRRKPELRFFRKPEDLENLQRVQLEILDSMVDLLEVNGKLVFSTCTFDDEENEIVVKKFLDKHLNFDLIPVKHEPALDGSITHGMLKIFPSDYFTDGFFVAAFVRKN</sequence>
<dbReference type="KEGG" id="lali:LA20249_04055"/>
<dbReference type="PROSITE" id="PS01153">
    <property type="entry name" value="NOL1_NOP2_SUN"/>
    <property type="match status" value="1"/>
</dbReference>
<dbReference type="Gene3D" id="1.10.940.10">
    <property type="entry name" value="NusB-like"/>
    <property type="match status" value="1"/>
</dbReference>
<dbReference type="GO" id="GO:0005737">
    <property type="term" value="C:cytoplasm"/>
    <property type="evidence" value="ECO:0007669"/>
    <property type="project" value="UniProtKB-SubCell"/>
</dbReference>
<dbReference type="GO" id="GO:0008649">
    <property type="term" value="F:rRNA methyltransferase activity"/>
    <property type="evidence" value="ECO:0007669"/>
    <property type="project" value="InterPro"/>
</dbReference>
<evidence type="ECO:0000256" key="4">
    <source>
        <dbReference type="ARBA" id="ARBA00012140"/>
    </source>
</evidence>
<feature type="binding site" evidence="14">
    <location>
        <position position="327"/>
    </location>
    <ligand>
        <name>S-adenosyl-L-methionine</name>
        <dbReference type="ChEBI" id="CHEBI:59789"/>
    </ligand>
</feature>
<dbReference type="Pfam" id="PF01029">
    <property type="entry name" value="NusB"/>
    <property type="match status" value="1"/>
</dbReference>
<dbReference type="Gene3D" id="3.30.70.1170">
    <property type="entry name" value="Sun protein, domain 3"/>
    <property type="match status" value="1"/>
</dbReference>
<dbReference type="Pfam" id="PF22458">
    <property type="entry name" value="RsmF-B_ferredox"/>
    <property type="match status" value="1"/>
</dbReference>
<evidence type="ECO:0000256" key="7">
    <source>
        <dbReference type="ARBA" id="ARBA00022603"/>
    </source>
</evidence>
<evidence type="ECO:0000256" key="3">
    <source>
        <dbReference type="ARBA" id="ARBA00007494"/>
    </source>
</evidence>
<protein>
    <recommendedName>
        <fullName evidence="4">16S rRNA (cytosine(967)-C(5))-methyltransferase</fullName>
        <ecNumber evidence="4">2.1.1.176</ecNumber>
    </recommendedName>
    <alternativeName>
        <fullName evidence="11">16S rRNA m5C967 methyltransferase</fullName>
    </alternativeName>
    <alternativeName>
        <fullName evidence="12">rRNA (cytosine-C(5)-)-methyltransferase RsmB</fullName>
    </alternativeName>
</protein>
<proteinExistence type="inferred from homology"/>
<dbReference type="CDD" id="cd02440">
    <property type="entry name" value="AdoMet_MTases"/>
    <property type="match status" value="1"/>
</dbReference>
<dbReference type="InterPro" id="IPR049560">
    <property type="entry name" value="MeTrfase_RsmB-F_NOP2_cat"/>
</dbReference>
<dbReference type="Pfam" id="PF01189">
    <property type="entry name" value="Methyltr_RsmB-F"/>
    <property type="match status" value="1"/>
</dbReference>